<dbReference type="InterPro" id="IPR054691">
    <property type="entry name" value="LeuA/HCS_post-cat"/>
</dbReference>
<dbReference type="EMBL" id="FNVR01000005">
    <property type="protein sequence ID" value="SEF76797.1"/>
    <property type="molecule type" value="Genomic_DNA"/>
</dbReference>
<keyword evidence="1" id="KW-0028">Amino-acid biosynthesis</keyword>
<dbReference type="Gene3D" id="1.10.238.260">
    <property type="match status" value="1"/>
</dbReference>
<dbReference type="PANTHER" id="PTHR10277">
    <property type="entry name" value="HOMOCITRATE SYNTHASE-RELATED"/>
    <property type="match status" value="1"/>
</dbReference>
<dbReference type="InterPro" id="IPR013785">
    <property type="entry name" value="Aldolase_TIM"/>
</dbReference>
<reference evidence="9" key="1">
    <citation type="submission" date="2016-10" db="EMBL/GenBank/DDBJ databases">
        <authorList>
            <person name="Varghese N."/>
            <person name="Submissions S."/>
        </authorList>
    </citation>
    <scope>NUCLEOTIDE SEQUENCE [LARGE SCALE GENOMIC DNA]</scope>
    <source>
        <strain evidence="9">DSM 17298</strain>
    </source>
</reference>
<comment type="similarity">
    <text evidence="5">Belongs to the alpha-IPM synthase/homocitrate synthase family.</text>
</comment>
<dbReference type="Gene3D" id="3.20.20.70">
    <property type="entry name" value="Aldolase class I"/>
    <property type="match status" value="1"/>
</dbReference>
<protein>
    <submittedName>
        <fullName evidence="8">D-citramalate synthase</fullName>
    </submittedName>
</protein>
<dbReference type="SUPFAM" id="SSF110921">
    <property type="entry name" value="2-isopropylmalate synthase LeuA, allosteric (dimerisation) domain"/>
    <property type="match status" value="1"/>
</dbReference>
<feature type="domain" description="Pyruvate carboxyltransferase" evidence="7">
    <location>
        <begin position="36"/>
        <end position="297"/>
    </location>
</feature>
<dbReference type="Gene3D" id="3.30.160.740">
    <property type="match status" value="1"/>
</dbReference>
<feature type="compositionally biased region" description="Basic and acidic residues" evidence="6">
    <location>
        <begin position="1"/>
        <end position="15"/>
    </location>
</feature>
<evidence type="ECO:0000313" key="9">
    <source>
        <dbReference type="Proteomes" id="UP000236736"/>
    </source>
</evidence>
<evidence type="ECO:0000256" key="6">
    <source>
        <dbReference type="SAM" id="MobiDB-lite"/>
    </source>
</evidence>
<dbReference type="Pfam" id="PF22617">
    <property type="entry name" value="HCS_D2"/>
    <property type="match status" value="1"/>
</dbReference>
<dbReference type="GO" id="GO:0009098">
    <property type="term" value="P:L-leucine biosynthetic process"/>
    <property type="evidence" value="ECO:0007669"/>
    <property type="project" value="InterPro"/>
</dbReference>
<dbReference type="Gene3D" id="3.30.160.340">
    <property type="match status" value="1"/>
</dbReference>
<keyword evidence="2 5" id="KW-0808">Transferase</keyword>
<evidence type="ECO:0000256" key="4">
    <source>
        <dbReference type="ARBA" id="ARBA00023304"/>
    </source>
</evidence>
<dbReference type="InterPro" id="IPR036230">
    <property type="entry name" value="LeuA_allosteric_dom_sf"/>
</dbReference>
<dbReference type="Pfam" id="PF00682">
    <property type="entry name" value="HMGL-like"/>
    <property type="match status" value="1"/>
</dbReference>
<name>A0A1H5URF7_9BACT</name>
<evidence type="ECO:0000256" key="2">
    <source>
        <dbReference type="ARBA" id="ARBA00022679"/>
    </source>
</evidence>
<dbReference type="PANTHER" id="PTHR10277:SF57">
    <property type="entry name" value="(R)-CITRAMALATE SYNTHASE CIMA"/>
    <property type="match status" value="1"/>
</dbReference>
<evidence type="ECO:0000256" key="3">
    <source>
        <dbReference type="ARBA" id="ARBA00023211"/>
    </source>
</evidence>
<dbReference type="InterPro" id="IPR013709">
    <property type="entry name" value="2-isopropylmalate_synth_dimer"/>
</dbReference>
<evidence type="ECO:0000313" key="8">
    <source>
        <dbReference type="EMBL" id="SEF76797.1"/>
    </source>
</evidence>
<organism evidence="8 9">
    <name type="scientific">Algoriphagus boritolerans DSM 17298 = JCM 18970</name>
    <dbReference type="NCBI Taxonomy" id="1120964"/>
    <lineage>
        <taxon>Bacteria</taxon>
        <taxon>Pseudomonadati</taxon>
        <taxon>Bacteroidota</taxon>
        <taxon>Cytophagia</taxon>
        <taxon>Cytophagales</taxon>
        <taxon>Cyclobacteriaceae</taxon>
        <taxon>Algoriphagus</taxon>
    </lineage>
</organism>
<evidence type="ECO:0000256" key="5">
    <source>
        <dbReference type="RuleBase" id="RU003523"/>
    </source>
</evidence>
<evidence type="ECO:0000259" key="7">
    <source>
        <dbReference type="PROSITE" id="PS50991"/>
    </source>
</evidence>
<dbReference type="SMART" id="SM00917">
    <property type="entry name" value="LeuA_dimer"/>
    <property type="match status" value="1"/>
</dbReference>
<dbReference type="InterPro" id="IPR002034">
    <property type="entry name" value="AIPM/Hcit_synth_CS"/>
</dbReference>
<dbReference type="STRING" id="1120964.GCA_001313265_06402"/>
<dbReference type="InterPro" id="IPR000891">
    <property type="entry name" value="PYR_CT"/>
</dbReference>
<dbReference type="PROSITE" id="PS00815">
    <property type="entry name" value="AIPM_HOMOCIT_SYNTH_1"/>
    <property type="match status" value="1"/>
</dbReference>
<dbReference type="AlphaFoldDB" id="A0A1H5URF7"/>
<sequence length="556" mass="62264">MHLQHPDKEKMEANRNHTVKPSKGAESLEGLKRQRIEIMDTTLRDGEQTSGVSFLPSEKLQIAKLLLEELKVDRIEVASARVSEGELEGVQKITTWAAQKGYLDRVEVLGFVDTPVSVNWILDAGAKVMNLLTKGSLNHLVHQLKKSPERHFEEIATSISYAQEKGIAVNVYLEDWSNGMRNSLEYTLSLIDFLTHQPVKRIMLPDTLGLLSPDEVRNFMDLIVEKFPATHFDFHAHNDYDLSVANVMEGILHGASGIHTTVNGLGERAGNAPLESVVAVIKDFTDFEIGVQEQKIFRVSKLVEQFSGQHIPANKPVVGENVFTQTAGIHADGDNKKNLYFNDLLPERFGRQRKYALGKTSGKANILKNLEELGISLEKEELTRVTQRIIELGDKKERVTTEDLPYIISDVLQNNSISKNIFIEGYHMTHSKGLKPSVQLRLNVHGKSYDATATGDGQYDSFMRAVKKIYKSLKKELPKLIDYHVSIPPGGKTDAFVETVISWDYGKIFKTKGLDPDQTVAAMMATEKMLNIVESFNSNPEKESTNYGNEYRAVAG</sequence>
<gene>
    <name evidence="8" type="ORF">SAMN03080598_01293</name>
</gene>
<dbReference type="Pfam" id="PF08502">
    <property type="entry name" value="LeuA_dimer"/>
    <property type="match status" value="1"/>
</dbReference>
<accession>A0A1H5URF7</accession>
<dbReference type="GO" id="GO:0003852">
    <property type="term" value="F:2-isopropylmalate synthase activity"/>
    <property type="evidence" value="ECO:0007669"/>
    <property type="project" value="InterPro"/>
</dbReference>
<proteinExistence type="inferred from homology"/>
<dbReference type="InterPro" id="IPR050073">
    <property type="entry name" value="2-IPM_HCS-like"/>
</dbReference>
<keyword evidence="3" id="KW-0464">Manganese</keyword>
<dbReference type="Proteomes" id="UP000236736">
    <property type="component" value="Unassembled WGS sequence"/>
</dbReference>
<keyword evidence="4" id="KW-0100">Branched-chain amino acid biosynthesis</keyword>
<dbReference type="SUPFAM" id="SSF51569">
    <property type="entry name" value="Aldolase"/>
    <property type="match status" value="1"/>
</dbReference>
<evidence type="ECO:0000256" key="1">
    <source>
        <dbReference type="ARBA" id="ARBA00022605"/>
    </source>
</evidence>
<dbReference type="PROSITE" id="PS50991">
    <property type="entry name" value="PYR_CT"/>
    <property type="match status" value="1"/>
</dbReference>
<feature type="region of interest" description="Disordered" evidence="6">
    <location>
        <begin position="1"/>
        <end position="26"/>
    </location>
</feature>
<keyword evidence="9" id="KW-1185">Reference proteome</keyword>